<feature type="transmembrane region" description="Helical" evidence="1">
    <location>
        <begin position="345"/>
        <end position="366"/>
    </location>
</feature>
<gene>
    <name evidence="2" type="ORF">EJC51_04565</name>
</gene>
<feature type="transmembrane region" description="Helical" evidence="1">
    <location>
        <begin position="161"/>
        <end position="181"/>
    </location>
</feature>
<keyword evidence="1" id="KW-0472">Membrane</keyword>
<feature type="transmembrane region" description="Helical" evidence="1">
    <location>
        <begin position="431"/>
        <end position="455"/>
    </location>
</feature>
<feature type="transmembrane region" description="Helical" evidence="1">
    <location>
        <begin position="298"/>
        <end position="315"/>
    </location>
</feature>
<dbReference type="AlphaFoldDB" id="A0A3S9HTM0"/>
<feature type="transmembrane region" description="Helical" evidence="1">
    <location>
        <begin position="26"/>
        <end position="44"/>
    </location>
</feature>
<dbReference type="RefSeq" id="WP_126269813.1">
    <property type="nucleotide sequence ID" value="NZ_CP034463.1"/>
</dbReference>
<keyword evidence="1" id="KW-0812">Transmembrane</keyword>
<keyword evidence="1" id="KW-1133">Transmembrane helix</keyword>
<reference evidence="2 3" key="1">
    <citation type="submission" date="2018-12" db="EMBL/GenBank/DDBJ databases">
        <authorList>
            <person name="Li K."/>
        </authorList>
    </citation>
    <scope>NUCLEOTIDE SEQUENCE [LARGE SCALE GENOMIC DNA]</scope>
    <source>
        <strain evidence="3">CR22</strain>
    </source>
</reference>
<feature type="transmembrane region" description="Helical" evidence="1">
    <location>
        <begin position="395"/>
        <end position="419"/>
    </location>
</feature>
<evidence type="ECO:0000313" key="2">
    <source>
        <dbReference type="EMBL" id="AZP15434.1"/>
    </source>
</evidence>
<feature type="transmembrane region" description="Helical" evidence="1">
    <location>
        <begin position="507"/>
        <end position="525"/>
    </location>
</feature>
<evidence type="ECO:0000313" key="3">
    <source>
        <dbReference type="Proteomes" id="UP000280197"/>
    </source>
</evidence>
<feature type="transmembrane region" description="Helical" evidence="1">
    <location>
        <begin position="84"/>
        <end position="104"/>
    </location>
</feature>
<feature type="transmembrane region" description="Helical" evidence="1">
    <location>
        <begin position="125"/>
        <end position="155"/>
    </location>
</feature>
<accession>A0A3S9HTM0</accession>
<feature type="transmembrane region" description="Helical" evidence="1">
    <location>
        <begin position="239"/>
        <end position="261"/>
    </location>
</feature>
<organism evidence="2 3">
    <name type="scientific">Streptomyces aquilus</name>
    <dbReference type="NCBI Taxonomy" id="2548456"/>
    <lineage>
        <taxon>Bacteria</taxon>
        <taxon>Bacillati</taxon>
        <taxon>Actinomycetota</taxon>
        <taxon>Actinomycetes</taxon>
        <taxon>Kitasatosporales</taxon>
        <taxon>Streptomycetaceae</taxon>
        <taxon>Streptomyces</taxon>
    </lineage>
</organism>
<dbReference type="KEGG" id="saqu:EJC51_04565"/>
<proteinExistence type="predicted"/>
<keyword evidence="3" id="KW-1185">Reference proteome</keyword>
<evidence type="ECO:0000256" key="1">
    <source>
        <dbReference type="SAM" id="Phobius"/>
    </source>
</evidence>
<sequence length="531" mass="54523">MTALPVELTGTGRLTRLLLRRERVRVAVWIVATPLLVLLTAAGVKELYPTQHDLDVAARGTEGNAAAIAFNGPPLALDTLGGEVAFQTGTLGLVVVALMSMFTVGRNTRGEEEAGRTELIRALPVGRHAGTAAALMAATGMSVAVGAAVALGLVAMDLPTTGSLVLGASFCALGIVFAAITTAAAQISENTRVVHGGTGAVLGVAFVLRAVGDMGDGRLSWLSPIGWVQKTRPYAGERWWPLLVAAASAAGAIVVAARLAARRDLGAGLVQPRPGPPRAAPALGRPLGLALRLQRGGLIGWSSAVFLAGLAYGWVADDVEDFVGDNDTVRDLIASFGGASLTDAFLTRSLLTVALVATGYAVQSALRPRGEESALRAEPVLATPISRRRWVSGHLTVSLLGSVLVLAAAGLGTGLAYGLVSHDLRQIPRLLGAALVYAPALWVLTGLTTALFGLLPRAGAIAWAMLGLCLVVGVLGDVLDLPGWVAALSPFEHVPQLPADHLTATPPAILTAIAAALVTAGLTGFRRRDVG</sequence>
<feature type="transmembrane region" description="Helical" evidence="1">
    <location>
        <begin position="193"/>
        <end position="212"/>
    </location>
</feature>
<dbReference type="EMBL" id="CP034463">
    <property type="protein sequence ID" value="AZP15434.1"/>
    <property type="molecule type" value="Genomic_DNA"/>
</dbReference>
<protein>
    <submittedName>
        <fullName evidence="2">ABC transporter permease</fullName>
    </submittedName>
</protein>
<dbReference type="Proteomes" id="UP000280197">
    <property type="component" value="Chromosome"/>
</dbReference>
<name>A0A3S9HTM0_9ACTN</name>
<feature type="transmembrane region" description="Helical" evidence="1">
    <location>
        <begin position="462"/>
        <end position="487"/>
    </location>
</feature>